<feature type="non-terminal residue" evidence="1">
    <location>
        <position position="1"/>
    </location>
</feature>
<dbReference type="AlphaFoldDB" id="A0A8S2RWP4"/>
<evidence type="ECO:0000313" key="3">
    <source>
        <dbReference type="Proteomes" id="UP000681967"/>
    </source>
</evidence>
<proteinExistence type="predicted"/>
<evidence type="ECO:0000313" key="1">
    <source>
        <dbReference type="EMBL" id="CAF4192833.1"/>
    </source>
</evidence>
<reference evidence="1" key="1">
    <citation type="submission" date="2021-02" db="EMBL/GenBank/DDBJ databases">
        <authorList>
            <person name="Nowell W R."/>
        </authorList>
    </citation>
    <scope>NUCLEOTIDE SEQUENCE</scope>
</reference>
<sequence length="24" mass="2675">GRCSSMGSSNRICLITDFKLGWSR</sequence>
<organism evidence="1 3">
    <name type="scientific">Rotaria magnacalcarata</name>
    <dbReference type="NCBI Taxonomy" id="392030"/>
    <lineage>
        <taxon>Eukaryota</taxon>
        <taxon>Metazoa</taxon>
        <taxon>Spiralia</taxon>
        <taxon>Gnathifera</taxon>
        <taxon>Rotifera</taxon>
        <taxon>Eurotatoria</taxon>
        <taxon>Bdelloidea</taxon>
        <taxon>Philodinida</taxon>
        <taxon>Philodinidae</taxon>
        <taxon>Rotaria</taxon>
    </lineage>
</organism>
<accession>A0A8S2RWP4</accession>
<dbReference type="Proteomes" id="UP000681720">
    <property type="component" value="Unassembled WGS sequence"/>
</dbReference>
<gene>
    <name evidence="1" type="ORF">BYL167_LOCUS23313</name>
    <name evidence="2" type="ORF">GIL414_LOCUS26536</name>
</gene>
<comment type="caution">
    <text evidence="1">The sequence shown here is derived from an EMBL/GenBank/DDBJ whole genome shotgun (WGS) entry which is preliminary data.</text>
</comment>
<dbReference type="EMBL" id="CAJOBJ010039200">
    <property type="protein sequence ID" value="CAF4316977.1"/>
    <property type="molecule type" value="Genomic_DNA"/>
</dbReference>
<evidence type="ECO:0000313" key="2">
    <source>
        <dbReference type="EMBL" id="CAF4316977.1"/>
    </source>
</evidence>
<dbReference type="EMBL" id="CAJOBH010016331">
    <property type="protein sequence ID" value="CAF4192833.1"/>
    <property type="molecule type" value="Genomic_DNA"/>
</dbReference>
<dbReference type="Proteomes" id="UP000681967">
    <property type="component" value="Unassembled WGS sequence"/>
</dbReference>
<protein>
    <submittedName>
        <fullName evidence="1">Uncharacterized protein</fullName>
    </submittedName>
</protein>
<name>A0A8S2RWP4_9BILA</name>